<dbReference type="Pfam" id="PF08327">
    <property type="entry name" value="AHSA1"/>
    <property type="match status" value="1"/>
</dbReference>
<keyword evidence="4" id="KW-1185">Reference proteome</keyword>
<dbReference type="RefSeq" id="WP_343912325.1">
    <property type="nucleotide sequence ID" value="NZ_BAAAGE010000002.1"/>
</dbReference>
<comment type="caution">
    <text evidence="3">The sequence shown here is derived from an EMBL/GenBank/DDBJ whole genome shotgun (WGS) entry which is preliminary data.</text>
</comment>
<dbReference type="Proteomes" id="UP001501758">
    <property type="component" value="Unassembled WGS sequence"/>
</dbReference>
<evidence type="ECO:0000256" key="1">
    <source>
        <dbReference type="ARBA" id="ARBA00006817"/>
    </source>
</evidence>
<accession>A0ABN1IT97</accession>
<feature type="domain" description="Activator of Hsp90 ATPase homologue 1/2-like C-terminal" evidence="2">
    <location>
        <begin position="13"/>
        <end position="135"/>
    </location>
</feature>
<dbReference type="CDD" id="cd07814">
    <property type="entry name" value="SRPBCC_CalC_Aha1-like"/>
    <property type="match status" value="1"/>
</dbReference>
<name>A0ABN1IT97_9FLAO</name>
<evidence type="ECO:0000313" key="3">
    <source>
        <dbReference type="EMBL" id="GAA0720924.1"/>
    </source>
</evidence>
<dbReference type="SUPFAM" id="SSF55961">
    <property type="entry name" value="Bet v1-like"/>
    <property type="match status" value="1"/>
</dbReference>
<dbReference type="InterPro" id="IPR023393">
    <property type="entry name" value="START-like_dom_sf"/>
</dbReference>
<evidence type="ECO:0000259" key="2">
    <source>
        <dbReference type="Pfam" id="PF08327"/>
    </source>
</evidence>
<comment type="similarity">
    <text evidence="1">Belongs to the AHA1 family.</text>
</comment>
<dbReference type="Gene3D" id="3.30.530.20">
    <property type="match status" value="1"/>
</dbReference>
<protein>
    <recommendedName>
        <fullName evidence="2">Activator of Hsp90 ATPase homologue 1/2-like C-terminal domain-containing protein</fullName>
    </recommendedName>
</protein>
<proteinExistence type="inferred from homology"/>
<dbReference type="EMBL" id="BAAAGE010000002">
    <property type="protein sequence ID" value="GAA0720924.1"/>
    <property type="molecule type" value="Genomic_DNA"/>
</dbReference>
<reference evidence="3 4" key="1">
    <citation type="journal article" date="2019" name="Int. J. Syst. Evol. Microbiol.">
        <title>The Global Catalogue of Microorganisms (GCM) 10K type strain sequencing project: providing services to taxonomists for standard genome sequencing and annotation.</title>
        <authorList>
            <consortium name="The Broad Institute Genomics Platform"/>
            <consortium name="The Broad Institute Genome Sequencing Center for Infectious Disease"/>
            <person name="Wu L."/>
            <person name="Ma J."/>
        </authorList>
    </citation>
    <scope>NUCLEOTIDE SEQUENCE [LARGE SCALE GENOMIC DNA]</scope>
    <source>
        <strain evidence="3 4">JCM 15974</strain>
    </source>
</reference>
<dbReference type="InterPro" id="IPR013538">
    <property type="entry name" value="ASHA1/2-like_C"/>
</dbReference>
<evidence type="ECO:0000313" key="4">
    <source>
        <dbReference type="Proteomes" id="UP001501758"/>
    </source>
</evidence>
<sequence>MKDQIIKERILKHPIDKIWNAITKQEEISNWFLPADFKAEVGYNYTFNSPDKENCEPIIGIIQRATPYTLIYTWKIEGTDVDTTVKWNLTETSEGTKLVLEHSGISNYAGTTAIEMYTSFNGGWDNCLTGLLNYLIQEVHAG</sequence>
<organism evidence="3 4">
    <name type="scientific">Aquimarina litoralis</name>
    <dbReference type="NCBI Taxonomy" id="584605"/>
    <lineage>
        <taxon>Bacteria</taxon>
        <taxon>Pseudomonadati</taxon>
        <taxon>Bacteroidota</taxon>
        <taxon>Flavobacteriia</taxon>
        <taxon>Flavobacteriales</taxon>
        <taxon>Flavobacteriaceae</taxon>
        <taxon>Aquimarina</taxon>
    </lineage>
</organism>
<gene>
    <name evidence="3" type="ORF">GCM10009430_21620</name>
</gene>